<dbReference type="RefSeq" id="WP_310926816.1">
    <property type="nucleotide sequence ID" value="NZ_JAMQOQ010000001.1"/>
</dbReference>
<organism evidence="7 8">
    <name type="scientific">Halogeometricum luteum</name>
    <dbReference type="NCBI Taxonomy" id="2950537"/>
    <lineage>
        <taxon>Archaea</taxon>
        <taxon>Methanobacteriati</taxon>
        <taxon>Methanobacteriota</taxon>
        <taxon>Stenosarchaea group</taxon>
        <taxon>Halobacteria</taxon>
        <taxon>Halobacteriales</taxon>
        <taxon>Haloferacaceae</taxon>
        <taxon>Halogeometricum</taxon>
    </lineage>
</organism>
<dbReference type="SUPFAM" id="SSF50331">
    <property type="entry name" value="MOP-like"/>
    <property type="match status" value="1"/>
</dbReference>
<dbReference type="Gene3D" id="2.40.50.100">
    <property type="match status" value="1"/>
</dbReference>
<dbReference type="Pfam" id="PF00005">
    <property type="entry name" value="ABC_tran"/>
    <property type="match status" value="1"/>
</dbReference>
<dbReference type="InterPro" id="IPR003439">
    <property type="entry name" value="ABC_transporter-like_ATP-bd"/>
</dbReference>
<dbReference type="InterPro" id="IPR008995">
    <property type="entry name" value="Mo/tungstate-bd_C_term_dom"/>
</dbReference>
<dbReference type="SUPFAM" id="SSF52540">
    <property type="entry name" value="P-loop containing nucleoside triphosphate hydrolases"/>
    <property type="match status" value="1"/>
</dbReference>
<dbReference type="PROSITE" id="PS50893">
    <property type="entry name" value="ABC_TRANSPORTER_2"/>
    <property type="match status" value="1"/>
</dbReference>
<evidence type="ECO:0000313" key="7">
    <source>
        <dbReference type="EMBL" id="MDS0292981.1"/>
    </source>
</evidence>
<evidence type="ECO:0000256" key="2">
    <source>
        <dbReference type="ARBA" id="ARBA00022448"/>
    </source>
</evidence>
<evidence type="ECO:0000256" key="5">
    <source>
        <dbReference type="SAM" id="MobiDB-lite"/>
    </source>
</evidence>
<keyword evidence="3" id="KW-0547">Nucleotide-binding</keyword>
<feature type="region of interest" description="Disordered" evidence="5">
    <location>
        <begin position="288"/>
        <end position="312"/>
    </location>
</feature>
<keyword evidence="4 7" id="KW-0067">ATP-binding</keyword>
<dbReference type="InterPro" id="IPR017871">
    <property type="entry name" value="ABC_transporter-like_CS"/>
</dbReference>
<gene>
    <name evidence="7" type="ORF">NDI79_02205</name>
</gene>
<dbReference type="InterPro" id="IPR040582">
    <property type="entry name" value="OB_MalK-like"/>
</dbReference>
<accession>A0ABU2FWQ6</accession>
<feature type="compositionally biased region" description="Low complexity" evidence="5">
    <location>
        <begin position="383"/>
        <end position="392"/>
    </location>
</feature>
<dbReference type="CDD" id="cd03301">
    <property type="entry name" value="ABC_MalK_N"/>
    <property type="match status" value="1"/>
</dbReference>
<comment type="caution">
    <text evidence="7">The sequence shown here is derived from an EMBL/GenBank/DDBJ whole genome shotgun (WGS) entry which is preliminary data.</text>
</comment>
<feature type="region of interest" description="Disordered" evidence="5">
    <location>
        <begin position="340"/>
        <end position="392"/>
    </location>
</feature>
<evidence type="ECO:0000259" key="6">
    <source>
        <dbReference type="PROSITE" id="PS50893"/>
    </source>
</evidence>
<evidence type="ECO:0000256" key="3">
    <source>
        <dbReference type="ARBA" id="ARBA00022741"/>
    </source>
</evidence>
<dbReference type="InterPro" id="IPR015855">
    <property type="entry name" value="ABC_transpr_MalK-like"/>
</dbReference>
<dbReference type="PANTHER" id="PTHR43875:SF1">
    <property type="entry name" value="OSMOPROTECTIVE COMPOUNDS UPTAKE ATP-BINDING PROTEIN GGTA"/>
    <property type="match status" value="1"/>
</dbReference>
<feature type="compositionally biased region" description="Gly residues" evidence="5">
    <location>
        <begin position="340"/>
        <end position="357"/>
    </location>
</feature>
<sequence length="466" mass="49479">MGDVTYENITKKYEDVTAVDDLNLEIEDGEFVTLVGPSGCGKSTSLEMVAGLTEPSSGNLYIDEKEVSDLPPKDRDISMVFQNIALFPHMDVYDNISYGLRLRDFEKEEIDRRVDEAAELVQMSGMLDRMPDEMSGGQRQRVAIARAIVRDPEVFLMDEPLANLDAKLRVHMRTKLQELHKQLDATIIYVTHNQEEAMTMSSRIAVMNRGELQQFAAPLTCYYRPTNEFVAGFIGSPSMNFLDGRVTEGAVETDEFSVDVDDGVLDGVDSGTNVTLGVRPEDIYLAEGSDIEDDGGPVGAADAADMDGEPSAPIDVTTTVLEPVGDDIYVYTEFGDLTGDSGGTETGAGAATGGGTAGPAVADGETDAAESSADADADDEAAAGDAGMGDSALLMSMPPIPDMDTDAAEGQQVRVVLDRTMVHLFDGETGEAIVHGLTAEADAAGGRTGRGGRTESGPSASESNAR</sequence>
<keyword evidence="2" id="KW-0813">Transport</keyword>
<feature type="compositionally biased region" description="Polar residues" evidence="5">
    <location>
        <begin position="456"/>
        <end position="466"/>
    </location>
</feature>
<feature type="region of interest" description="Disordered" evidence="5">
    <location>
        <begin position="439"/>
        <end position="466"/>
    </location>
</feature>
<dbReference type="InterPro" id="IPR047641">
    <property type="entry name" value="ABC_transpr_MalK/UgpC-like"/>
</dbReference>
<feature type="domain" description="ABC transporter" evidence="6">
    <location>
        <begin position="4"/>
        <end position="234"/>
    </location>
</feature>
<reference evidence="7 8" key="1">
    <citation type="submission" date="2022-06" db="EMBL/GenBank/DDBJ databases">
        <title>Halogeometricum sp. a new haloarchaeum isolate from saline soil.</title>
        <authorList>
            <person name="Strakova D."/>
            <person name="Galisteo C."/>
            <person name="Sanchez-Porro C."/>
            <person name="Ventosa A."/>
        </authorList>
    </citation>
    <scope>NUCLEOTIDE SEQUENCE [LARGE SCALE GENOMIC DNA]</scope>
    <source>
        <strain evidence="8">S3BR25-2</strain>
    </source>
</reference>
<dbReference type="PROSITE" id="PS00211">
    <property type="entry name" value="ABC_TRANSPORTER_1"/>
    <property type="match status" value="1"/>
</dbReference>
<protein>
    <submittedName>
        <fullName evidence="7">ABC transporter ATP-binding protein</fullName>
    </submittedName>
</protein>
<name>A0ABU2FWQ6_9EURY</name>
<comment type="subcellular location">
    <subcellularLocation>
        <location evidence="1">Cell membrane</location>
        <topology evidence="1">Peripheral membrane protein</topology>
    </subcellularLocation>
</comment>
<dbReference type="Proteomes" id="UP001254813">
    <property type="component" value="Unassembled WGS sequence"/>
</dbReference>
<dbReference type="Gene3D" id="3.40.50.300">
    <property type="entry name" value="P-loop containing nucleotide triphosphate hydrolases"/>
    <property type="match status" value="1"/>
</dbReference>
<dbReference type="EMBL" id="JAMQOQ010000001">
    <property type="protein sequence ID" value="MDS0292981.1"/>
    <property type="molecule type" value="Genomic_DNA"/>
</dbReference>
<dbReference type="SMART" id="SM00382">
    <property type="entry name" value="AAA"/>
    <property type="match status" value="1"/>
</dbReference>
<feature type="compositionally biased region" description="Acidic residues" evidence="5">
    <location>
        <begin position="364"/>
        <end position="382"/>
    </location>
</feature>
<dbReference type="Pfam" id="PF17912">
    <property type="entry name" value="OB_MalK"/>
    <property type="match status" value="1"/>
</dbReference>
<dbReference type="InterPro" id="IPR027417">
    <property type="entry name" value="P-loop_NTPase"/>
</dbReference>
<evidence type="ECO:0000313" key="8">
    <source>
        <dbReference type="Proteomes" id="UP001254813"/>
    </source>
</evidence>
<dbReference type="InterPro" id="IPR003593">
    <property type="entry name" value="AAA+_ATPase"/>
</dbReference>
<dbReference type="PANTHER" id="PTHR43875">
    <property type="entry name" value="MALTODEXTRIN IMPORT ATP-BINDING PROTEIN MSMX"/>
    <property type="match status" value="1"/>
</dbReference>
<evidence type="ECO:0000256" key="1">
    <source>
        <dbReference type="ARBA" id="ARBA00004202"/>
    </source>
</evidence>
<keyword evidence="8" id="KW-1185">Reference proteome</keyword>
<evidence type="ECO:0000256" key="4">
    <source>
        <dbReference type="ARBA" id="ARBA00022840"/>
    </source>
</evidence>
<dbReference type="GO" id="GO:0005524">
    <property type="term" value="F:ATP binding"/>
    <property type="evidence" value="ECO:0007669"/>
    <property type="project" value="UniProtKB-KW"/>
</dbReference>
<proteinExistence type="predicted"/>